<gene>
    <name evidence="2" type="ORF">RSSM_02688</name>
</gene>
<evidence type="ECO:0000313" key="2">
    <source>
        <dbReference type="EMBL" id="EMI55856.1"/>
    </source>
</evidence>
<dbReference type="AlphaFoldDB" id="M5UDC6"/>
<evidence type="ECO:0000256" key="1">
    <source>
        <dbReference type="SAM" id="Phobius"/>
    </source>
</evidence>
<dbReference type="RefSeq" id="WP_008678769.1">
    <property type="nucleotide sequence ID" value="NZ_ANOH01000189.1"/>
</dbReference>
<evidence type="ECO:0000313" key="3">
    <source>
        <dbReference type="Proteomes" id="UP000011885"/>
    </source>
</evidence>
<proteinExistence type="predicted"/>
<dbReference type="Proteomes" id="UP000011885">
    <property type="component" value="Unassembled WGS sequence"/>
</dbReference>
<organism evidence="2 3">
    <name type="scientific">Rhodopirellula sallentina SM41</name>
    <dbReference type="NCBI Taxonomy" id="1263870"/>
    <lineage>
        <taxon>Bacteria</taxon>
        <taxon>Pseudomonadati</taxon>
        <taxon>Planctomycetota</taxon>
        <taxon>Planctomycetia</taxon>
        <taxon>Pirellulales</taxon>
        <taxon>Pirellulaceae</taxon>
        <taxon>Rhodopirellula</taxon>
    </lineage>
</organism>
<protein>
    <submittedName>
        <fullName evidence="2">Membrane protein</fullName>
    </submittedName>
</protein>
<dbReference type="OrthoDB" id="283010at2"/>
<feature type="transmembrane region" description="Helical" evidence="1">
    <location>
        <begin position="163"/>
        <end position="183"/>
    </location>
</feature>
<feature type="transmembrane region" description="Helical" evidence="1">
    <location>
        <begin position="189"/>
        <end position="212"/>
    </location>
</feature>
<keyword evidence="1" id="KW-0812">Transmembrane</keyword>
<keyword evidence="1" id="KW-0472">Membrane</keyword>
<dbReference type="PATRIC" id="fig|1263870.3.peg.2857"/>
<comment type="caution">
    <text evidence="2">The sequence shown here is derived from an EMBL/GenBank/DDBJ whole genome shotgun (WGS) entry which is preliminary data.</text>
</comment>
<feature type="transmembrane region" description="Helical" evidence="1">
    <location>
        <begin position="238"/>
        <end position="262"/>
    </location>
</feature>
<keyword evidence="3" id="KW-1185">Reference proteome</keyword>
<reference evidence="2 3" key="1">
    <citation type="journal article" date="2013" name="Mar. Genomics">
        <title>Expression of sulfatases in Rhodopirellula baltica and the diversity of sulfatases in the genus Rhodopirellula.</title>
        <authorList>
            <person name="Wegner C.E."/>
            <person name="Richter-Heitmann T."/>
            <person name="Klindworth A."/>
            <person name="Klockow C."/>
            <person name="Richter M."/>
            <person name="Achstetter T."/>
            <person name="Glockner F.O."/>
            <person name="Harder J."/>
        </authorList>
    </citation>
    <scope>NUCLEOTIDE SEQUENCE [LARGE SCALE GENOMIC DNA]</scope>
    <source>
        <strain evidence="2 3">SM41</strain>
    </source>
</reference>
<dbReference type="EMBL" id="ANOH01000189">
    <property type="protein sequence ID" value="EMI55856.1"/>
    <property type="molecule type" value="Genomic_DNA"/>
</dbReference>
<accession>M5UDC6</accession>
<name>M5UDC6_9BACT</name>
<keyword evidence="1" id="KW-1133">Transmembrane helix</keyword>
<sequence>MAVVSVRYNAKTALSDEKVLEDLVRNSIEQYVHSIRDVSNKDVQLHVQITRFSASASKGECGFSLHGTVNGVEILDDIQAVDVRRRHGVDRIEEAWLGNLLFLLFRSFFPNRMTKVLGRSVVSVRVERALEECLAGVRAQIDRSLGRAVTSDESIWKAAKWQAFALAIATLVIAVLVAWLHQIPGRDEVQVGMACLVMPASVFAFWIGLALLRIPKRFYQSDPRGRKLVKLVGVKSPAAIRAVGGGMVVVSLAFAVVAVGVLS</sequence>